<dbReference type="KEGG" id="bko:CKF48_19715"/>
<dbReference type="EMBL" id="CP022983">
    <property type="protein sequence ID" value="ASV69343.1"/>
    <property type="molecule type" value="Genomic_DNA"/>
</dbReference>
<dbReference type="Proteomes" id="UP000215137">
    <property type="component" value="Chromosome"/>
</dbReference>
<accession>A0A248TMA4</accession>
<protein>
    <submittedName>
        <fullName evidence="1">Uncharacterized protein</fullName>
    </submittedName>
</protein>
<proteinExistence type="predicted"/>
<gene>
    <name evidence="1" type="ORF">CKF48_19715</name>
</gene>
<evidence type="ECO:0000313" key="1">
    <source>
        <dbReference type="EMBL" id="ASV69343.1"/>
    </source>
</evidence>
<sequence>MTVIFVPFSSILYNGSMKEVVSMRQIVQMNANMKKEVVQVEQTCEMLIAEMLRHYKQHEHLVIEFIRCKKGKEAQHDQCLESDYQSFIEVGLEEEDEYFPHGYIPVWKCKQEEFQKIGYITDDTYEIIKNKLSNMIEETIAE</sequence>
<dbReference type="OrthoDB" id="2871148at2"/>
<evidence type="ECO:0000313" key="2">
    <source>
        <dbReference type="Proteomes" id="UP000215137"/>
    </source>
</evidence>
<keyword evidence="2" id="KW-1185">Reference proteome</keyword>
<reference evidence="1 2" key="1">
    <citation type="submission" date="2017-08" db="EMBL/GenBank/DDBJ databases">
        <title>Complete Genome Sequence of Bacillus kochii Oregon-R-modENCODE STRAIN BDGP4, isolated from Drosophila melanogaster gut.</title>
        <authorList>
            <person name="Wan K.H."/>
            <person name="Yu C."/>
            <person name="Park S."/>
            <person name="Hammonds A.S."/>
            <person name="Booth B.W."/>
            <person name="Celniker S.E."/>
        </authorList>
    </citation>
    <scope>NUCLEOTIDE SEQUENCE [LARGE SCALE GENOMIC DNA]</scope>
    <source>
        <strain evidence="1 2">BDGP4</strain>
    </source>
</reference>
<name>A0A248TMA4_9BACI</name>
<dbReference type="AlphaFoldDB" id="A0A248TMA4"/>
<organism evidence="1 2">
    <name type="scientific">Cytobacillus kochii</name>
    <dbReference type="NCBI Taxonomy" id="859143"/>
    <lineage>
        <taxon>Bacteria</taxon>
        <taxon>Bacillati</taxon>
        <taxon>Bacillota</taxon>
        <taxon>Bacilli</taxon>
        <taxon>Bacillales</taxon>
        <taxon>Bacillaceae</taxon>
        <taxon>Cytobacillus</taxon>
    </lineage>
</organism>
<dbReference type="RefSeq" id="WP_095372906.1">
    <property type="nucleotide sequence ID" value="NZ_CP022983.1"/>
</dbReference>